<evidence type="ECO:0000259" key="1">
    <source>
        <dbReference type="Pfam" id="PF14244"/>
    </source>
</evidence>
<dbReference type="AlphaFoldDB" id="A0A8T2C3B2"/>
<gene>
    <name evidence="2" type="ORF">ISN45_Aa01g013640</name>
</gene>
<evidence type="ECO:0000313" key="3">
    <source>
        <dbReference type="Proteomes" id="UP000694240"/>
    </source>
</evidence>
<feature type="domain" description="Retrotransposon Copia-like N-terminal" evidence="1">
    <location>
        <begin position="231"/>
        <end position="262"/>
    </location>
</feature>
<dbReference type="PANTHER" id="PTHR37610:SF100">
    <property type="entry name" value="COPIA-LIKE POLYPROTEIN_RETROTRANSPOSON"/>
    <property type="match status" value="1"/>
</dbReference>
<sequence length="387" mass="45538">MAESMSLSDALDYDSPYYLDKDEHPYHRSTIILSQAEDNFAIWKLSFTRLLRIKNKLTFVNGTLEKPDASSPLNKRWERCNALVMCWMWNSMTEELSKRVTFDETAHNMWEHLRRIFVPNVDSKIYQTRRKIMELRQDGDSVEKYFKKMSNAWLELSEYDPVKACSCRGCDCEITKRAKEARDKEELYAFLMGLNKDLIKKSKIKSKKLPLSLKEAYDMVEEVEWMMNEAEDNYVIWKLRLFDLIRFTNKTGFIDGTLAKPDPSSPHYEPWKQCNAIVLRWMSNSVTETLQNYVLQAETAHKAWEDLRRVFVPCVDFKIYELRERLATLRQGGDSVGEYFGKLSKAWMELSEFHPVPECKCGGCGLAVARVRNELKRRERRSSVTRF</sequence>
<accession>A0A8T2C3B2</accession>
<name>A0A8T2C3B2_9BRAS</name>
<evidence type="ECO:0000313" key="2">
    <source>
        <dbReference type="EMBL" id="KAG7592482.1"/>
    </source>
</evidence>
<dbReference type="PANTHER" id="PTHR37610">
    <property type="entry name" value="CCHC-TYPE DOMAIN-CONTAINING PROTEIN"/>
    <property type="match status" value="1"/>
</dbReference>
<protein>
    <submittedName>
        <fullName evidence="2">Retrotransposon Copia-like N-terminal</fullName>
    </submittedName>
</protein>
<organism evidence="2 3">
    <name type="scientific">Arabidopsis thaliana x Arabidopsis arenosa</name>
    <dbReference type="NCBI Taxonomy" id="1240361"/>
    <lineage>
        <taxon>Eukaryota</taxon>
        <taxon>Viridiplantae</taxon>
        <taxon>Streptophyta</taxon>
        <taxon>Embryophyta</taxon>
        <taxon>Tracheophyta</taxon>
        <taxon>Spermatophyta</taxon>
        <taxon>Magnoliopsida</taxon>
        <taxon>eudicotyledons</taxon>
        <taxon>Gunneridae</taxon>
        <taxon>Pentapetalae</taxon>
        <taxon>rosids</taxon>
        <taxon>malvids</taxon>
        <taxon>Brassicales</taxon>
        <taxon>Brassicaceae</taxon>
        <taxon>Camelineae</taxon>
        <taxon>Arabidopsis</taxon>
    </lineage>
</organism>
<keyword evidence="3" id="KW-1185">Reference proteome</keyword>
<reference evidence="2 3" key="1">
    <citation type="submission" date="2020-12" db="EMBL/GenBank/DDBJ databases">
        <title>Concerted genomic and epigenomic changes stabilize Arabidopsis allopolyploids.</title>
        <authorList>
            <person name="Chen Z."/>
        </authorList>
    </citation>
    <scope>NUCLEOTIDE SEQUENCE [LARGE SCALE GENOMIC DNA]</scope>
    <source>
        <strain evidence="2">Allo738</strain>
        <tissue evidence="2">Leaf</tissue>
    </source>
</reference>
<dbReference type="InterPro" id="IPR029472">
    <property type="entry name" value="Copia-like_N"/>
</dbReference>
<dbReference type="Pfam" id="PF14244">
    <property type="entry name" value="Retrotran_gag_3"/>
    <property type="match status" value="2"/>
</dbReference>
<dbReference type="EMBL" id="JAEFBK010000006">
    <property type="protein sequence ID" value="KAG7592482.1"/>
    <property type="molecule type" value="Genomic_DNA"/>
</dbReference>
<proteinExistence type="predicted"/>
<feature type="domain" description="Retrotransposon Copia-like N-terminal" evidence="1">
    <location>
        <begin position="36"/>
        <end position="68"/>
    </location>
</feature>
<dbReference type="Proteomes" id="UP000694240">
    <property type="component" value="Chromosome 6"/>
</dbReference>
<comment type="caution">
    <text evidence="2">The sequence shown here is derived from an EMBL/GenBank/DDBJ whole genome shotgun (WGS) entry which is preliminary data.</text>
</comment>